<dbReference type="Proteomes" id="UP000503004">
    <property type="component" value="Chromosome"/>
</dbReference>
<keyword evidence="7" id="KW-0460">Magnesium</keyword>
<feature type="transmembrane region" description="Helical" evidence="8">
    <location>
        <begin position="293"/>
        <end position="310"/>
    </location>
</feature>
<dbReference type="InterPro" id="IPR000715">
    <property type="entry name" value="Glycosyl_transferase_4"/>
</dbReference>
<dbReference type="Pfam" id="PF00953">
    <property type="entry name" value="Glycos_transf_4"/>
    <property type="match status" value="1"/>
</dbReference>
<evidence type="ECO:0000313" key="9">
    <source>
        <dbReference type="EMBL" id="QJD29447.1"/>
    </source>
</evidence>
<dbReference type="GO" id="GO:0016780">
    <property type="term" value="F:phosphotransferase activity, for other substituted phosphate groups"/>
    <property type="evidence" value="ECO:0007669"/>
    <property type="project" value="InterPro"/>
</dbReference>
<keyword evidence="3 9" id="KW-0808">Transferase</keyword>
<keyword evidence="6 8" id="KW-0472">Membrane</keyword>
<keyword evidence="4 8" id="KW-0812">Transmembrane</keyword>
<dbReference type="AlphaFoldDB" id="A0A858Q6K3"/>
<dbReference type="GO" id="GO:0009103">
    <property type="term" value="P:lipopolysaccharide biosynthetic process"/>
    <property type="evidence" value="ECO:0007669"/>
    <property type="project" value="TreeGrafter"/>
</dbReference>
<feature type="transmembrane region" description="Helical" evidence="8">
    <location>
        <begin position="103"/>
        <end position="119"/>
    </location>
</feature>
<feature type="transmembrane region" description="Helical" evidence="8">
    <location>
        <begin position="6"/>
        <end position="28"/>
    </location>
</feature>
<evidence type="ECO:0000256" key="7">
    <source>
        <dbReference type="PIRSR" id="PIRSR600715-1"/>
    </source>
</evidence>
<evidence type="ECO:0000256" key="1">
    <source>
        <dbReference type="ARBA" id="ARBA00004651"/>
    </source>
</evidence>
<keyword evidence="10" id="KW-1185">Reference proteome</keyword>
<gene>
    <name evidence="9" type="ORF">GNH96_05380</name>
</gene>
<feature type="binding site" evidence="7">
    <location>
        <position position="214"/>
    </location>
    <ligand>
        <name>Mg(2+)</name>
        <dbReference type="ChEBI" id="CHEBI:18420"/>
    </ligand>
</feature>
<feature type="transmembrane region" description="Helical" evidence="8">
    <location>
        <begin position="236"/>
        <end position="258"/>
    </location>
</feature>
<keyword evidence="5 8" id="KW-1133">Transmembrane helix</keyword>
<dbReference type="GO" id="GO:0071555">
    <property type="term" value="P:cell wall organization"/>
    <property type="evidence" value="ECO:0007669"/>
    <property type="project" value="TreeGrafter"/>
</dbReference>
<evidence type="ECO:0000256" key="2">
    <source>
        <dbReference type="ARBA" id="ARBA00022475"/>
    </source>
</evidence>
<organism evidence="9 10">
    <name type="scientific">Methylococcus geothermalis</name>
    <dbReference type="NCBI Taxonomy" id="2681310"/>
    <lineage>
        <taxon>Bacteria</taxon>
        <taxon>Pseudomonadati</taxon>
        <taxon>Pseudomonadota</taxon>
        <taxon>Gammaproteobacteria</taxon>
        <taxon>Methylococcales</taxon>
        <taxon>Methylococcaceae</taxon>
        <taxon>Methylococcus</taxon>
    </lineage>
</organism>
<feature type="transmembrane region" description="Helical" evidence="8">
    <location>
        <begin position="184"/>
        <end position="203"/>
    </location>
</feature>
<name>A0A858Q6K3_9GAMM</name>
<dbReference type="PANTHER" id="PTHR22926">
    <property type="entry name" value="PHOSPHO-N-ACETYLMURAMOYL-PENTAPEPTIDE-TRANSFERASE"/>
    <property type="match status" value="1"/>
</dbReference>
<evidence type="ECO:0000256" key="6">
    <source>
        <dbReference type="ARBA" id="ARBA00023136"/>
    </source>
</evidence>
<feature type="transmembrane region" description="Helical" evidence="8">
    <location>
        <begin position="72"/>
        <end position="91"/>
    </location>
</feature>
<dbReference type="PANTHER" id="PTHR22926:SF3">
    <property type="entry name" value="UNDECAPRENYL-PHOSPHATE ALPHA-N-ACETYLGLUCOSAMINYL 1-PHOSPHATE TRANSFERASE"/>
    <property type="match status" value="1"/>
</dbReference>
<evidence type="ECO:0000256" key="4">
    <source>
        <dbReference type="ARBA" id="ARBA00022692"/>
    </source>
</evidence>
<evidence type="ECO:0000256" key="5">
    <source>
        <dbReference type="ARBA" id="ARBA00022989"/>
    </source>
</evidence>
<feature type="transmembrane region" description="Helical" evidence="8">
    <location>
        <begin position="125"/>
        <end position="148"/>
    </location>
</feature>
<protein>
    <submittedName>
        <fullName evidence="9">Glycosyl transferase</fullName>
    </submittedName>
</protein>
<dbReference type="RefSeq" id="WP_169602731.1">
    <property type="nucleotide sequence ID" value="NZ_CP046565.1"/>
</dbReference>
<reference evidence="10" key="1">
    <citation type="submission" date="2019-12" db="EMBL/GenBank/DDBJ databases">
        <authorList>
            <person name="Awala S.I."/>
            <person name="Rhee S.K."/>
        </authorList>
    </citation>
    <scope>NUCLEOTIDE SEQUENCE [LARGE SCALE GENOMIC DNA]</scope>
    <source>
        <strain evidence="10">IM1</strain>
    </source>
</reference>
<dbReference type="GO" id="GO:0044038">
    <property type="term" value="P:cell wall macromolecule biosynthetic process"/>
    <property type="evidence" value="ECO:0007669"/>
    <property type="project" value="TreeGrafter"/>
</dbReference>
<feature type="binding site" evidence="7">
    <location>
        <position position="152"/>
    </location>
    <ligand>
        <name>Mg(2+)</name>
        <dbReference type="ChEBI" id="CHEBI:18420"/>
    </ligand>
</feature>
<comment type="cofactor">
    <cofactor evidence="7">
        <name>Mg(2+)</name>
        <dbReference type="ChEBI" id="CHEBI:18420"/>
    </cofactor>
</comment>
<feature type="transmembrane region" description="Helical" evidence="8">
    <location>
        <begin position="160"/>
        <end position="178"/>
    </location>
</feature>
<sequence>MPFLLSIAGFSGVFALAFGLTGVVRRYAQRRLLDIPNARSSHRLPTPRGGGLAIVVAFLAGDVYWRCVVGEPVAGFAILAGGVLVAAVGFWDDHGHLPARWRLLAHLAAAALAVMTMPGDMPLRLGFVSFGSGGFADFVGVLVIAWMLNLFNFMDGIDGLAGLEVVCVAAGASFLLLLSLPLGIFPPLAPGLLAVAALGFLIWNWPPAKIFMGDVGSGFVGYLLGCEAIATAKAGTLSLTVWLILAGVFVVDASFTLARRMAGGERWYQAHRSHAYQHAARLLGGHAPVDHRVLALNLLWLLPLAGLAAWKPAWELPLLILAYLPLLYLAIRLRAGQPEL</sequence>
<keyword evidence="7" id="KW-0479">Metal-binding</keyword>
<keyword evidence="2" id="KW-1003">Cell membrane</keyword>
<evidence type="ECO:0000256" key="8">
    <source>
        <dbReference type="SAM" id="Phobius"/>
    </source>
</evidence>
<dbReference type="CDD" id="cd06854">
    <property type="entry name" value="GT_WbpL_WbcO_like"/>
    <property type="match status" value="1"/>
</dbReference>
<proteinExistence type="predicted"/>
<dbReference type="EMBL" id="CP046565">
    <property type="protein sequence ID" value="QJD29447.1"/>
    <property type="molecule type" value="Genomic_DNA"/>
</dbReference>
<dbReference type="GO" id="GO:0005886">
    <property type="term" value="C:plasma membrane"/>
    <property type="evidence" value="ECO:0007669"/>
    <property type="project" value="UniProtKB-SubCell"/>
</dbReference>
<feature type="transmembrane region" description="Helical" evidence="8">
    <location>
        <begin position="316"/>
        <end position="335"/>
    </location>
</feature>
<evidence type="ECO:0000256" key="3">
    <source>
        <dbReference type="ARBA" id="ARBA00022679"/>
    </source>
</evidence>
<dbReference type="GO" id="GO:0046872">
    <property type="term" value="F:metal ion binding"/>
    <property type="evidence" value="ECO:0007669"/>
    <property type="project" value="UniProtKB-KW"/>
</dbReference>
<accession>A0A858Q6K3</accession>
<dbReference type="KEGG" id="metu:GNH96_05380"/>
<evidence type="ECO:0000313" key="10">
    <source>
        <dbReference type="Proteomes" id="UP000503004"/>
    </source>
</evidence>
<comment type="subcellular location">
    <subcellularLocation>
        <location evidence="1">Cell membrane</location>
        <topology evidence="1">Multi-pass membrane protein</topology>
    </subcellularLocation>
</comment>